<dbReference type="InterPro" id="IPR015915">
    <property type="entry name" value="Kelch-typ_b-propeller"/>
</dbReference>
<proteinExistence type="predicted"/>
<dbReference type="Pfam" id="PF24681">
    <property type="entry name" value="Kelch_KLHDC2_KLHL20_DRC7"/>
    <property type="match status" value="2"/>
</dbReference>
<sequence>MAAKGPGKGEGKASDYQPVKRERHSTVRVGDYLYMWGGTDLPGVHNNEKKKSMYSVMEVYHLVTGRWEQIPTTGNPPLGVRSYAAAAIGNEIFYFGGYCGHGDCCHNSLYSFNVDTFNWKELSPTTSRHGPMMKKHCDMIAIKVNGEDYLVVIGGHGPSSNNAPKQPGAQYSDDRNNEIHFYKLSSGDWISPTVTGDRPPPISSFTLTSVDNSSAILFEGLTANGRSNNVYILNFTDTSGNCLKLSNPGGSVQWPKERCAHSSVLINTSSGPHLLVVGGIGVSDLWIFDIKNKSWKELFNIPKNVTDRYFHSLSLWNVTPTTNWVIVFGGEISCTDTAVIELSENISMIGLLV</sequence>
<evidence type="ECO:0000313" key="4">
    <source>
        <dbReference type="EnsemblMetazoa" id="Aqu2.1.18108_001"/>
    </source>
</evidence>
<evidence type="ECO:0000256" key="3">
    <source>
        <dbReference type="SAM" id="MobiDB-lite"/>
    </source>
</evidence>
<keyword evidence="2" id="KW-0677">Repeat</keyword>
<dbReference type="Gene3D" id="2.120.10.80">
    <property type="entry name" value="Kelch-type beta propeller"/>
    <property type="match status" value="2"/>
</dbReference>
<name>A0A1X7TSZ1_AMPQE</name>
<dbReference type="PANTHER" id="PTHR46228:SF2">
    <property type="entry name" value="KELCH REPEAT PROTEIN (AFU_ORTHOLOGUE AFUA_4G14350)"/>
    <property type="match status" value="1"/>
</dbReference>
<organism evidence="4">
    <name type="scientific">Amphimedon queenslandica</name>
    <name type="common">Sponge</name>
    <dbReference type="NCBI Taxonomy" id="400682"/>
    <lineage>
        <taxon>Eukaryota</taxon>
        <taxon>Metazoa</taxon>
        <taxon>Porifera</taxon>
        <taxon>Demospongiae</taxon>
        <taxon>Heteroscleromorpha</taxon>
        <taxon>Haplosclerida</taxon>
        <taxon>Niphatidae</taxon>
        <taxon>Amphimedon</taxon>
    </lineage>
</organism>
<dbReference type="InParanoid" id="A0A1X7TSZ1"/>
<keyword evidence="1" id="KW-0880">Kelch repeat</keyword>
<dbReference type="EnsemblMetazoa" id="Aqu2.1.18108_001">
    <property type="protein sequence ID" value="Aqu2.1.18108_001"/>
    <property type="gene ID" value="Aqu2.1.18108"/>
</dbReference>
<reference evidence="4" key="1">
    <citation type="submission" date="2017-05" db="UniProtKB">
        <authorList>
            <consortium name="EnsemblMetazoa"/>
        </authorList>
    </citation>
    <scope>IDENTIFICATION</scope>
</reference>
<accession>A0A1X7TSZ1</accession>
<evidence type="ECO:0000256" key="2">
    <source>
        <dbReference type="ARBA" id="ARBA00022737"/>
    </source>
</evidence>
<protein>
    <submittedName>
        <fullName evidence="4">Uncharacterized protein</fullName>
    </submittedName>
</protein>
<dbReference type="PANTHER" id="PTHR46228">
    <property type="entry name" value="KELCH DOMAIN-CONTAINING PROTEIN"/>
    <property type="match status" value="1"/>
</dbReference>
<evidence type="ECO:0000256" key="1">
    <source>
        <dbReference type="ARBA" id="ARBA00022441"/>
    </source>
</evidence>
<dbReference type="OrthoDB" id="5953725at2759"/>
<dbReference type="AlphaFoldDB" id="A0A1X7TSZ1"/>
<dbReference type="SUPFAM" id="SSF117281">
    <property type="entry name" value="Kelch motif"/>
    <property type="match status" value="1"/>
</dbReference>
<dbReference type="eggNOG" id="KOG1230">
    <property type="taxonomic scope" value="Eukaryota"/>
</dbReference>
<feature type="region of interest" description="Disordered" evidence="3">
    <location>
        <begin position="1"/>
        <end position="22"/>
    </location>
</feature>